<accession>A0ABV9AP65</accession>
<evidence type="ECO:0000313" key="2">
    <source>
        <dbReference type="EMBL" id="MFC4501015.1"/>
    </source>
</evidence>
<evidence type="ECO:0000256" key="1">
    <source>
        <dbReference type="SAM" id="Phobius"/>
    </source>
</evidence>
<feature type="transmembrane region" description="Helical" evidence="1">
    <location>
        <begin position="84"/>
        <end position="106"/>
    </location>
</feature>
<keyword evidence="3" id="KW-1185">Reference proteome</keyword>
<reference evidence="3" key="1">
    <citation type="journal article" date="2019" name="Int. J. Syst. Evol. Microbiol.">
        <title>The Global Catalogue of Microorganisms (GCM) 10K type strain sequencing project: providing services to taxonomists for standard genome sequencing and annotation.</title>
        <authorList>
            <consortium name="The Broad Institute Genomics Platform"/>
            <consortium name="The Broad Institute Genome Sequencing Center for Infectious Disease"/>
            <person name="Wu L."/>
            <person name="Ma J."/>
        </authorList>
    </citation>
    <scope>NUCLEOTIDE SEQUENCE [LARGE SCALE GENOMIC DNA]</scope>
    <source>
        <strain evidence="3">CGMCC 4.7177</strain>
    </source>
</reference>
<dbReference type="RefSeq" id="WP_381172468.1">
    <property type="nucleotide sequence ID" value="NZ_JBHSFK010000009.1"/>
</dbReference>
<feature type="transmembrane region" description="Helical" evidence="1">
    <location>
        <begin position="60"/>
        <end position="77"/>
    </location>
</feature>
<evidence type="ECO:0000313" key="3">
    <source>
        <dbReference type="Proteomes" id="UP001595839"/>
    </source>
</evidence>
<comment type="caution">
    <text evidence="2">The sequence shown here is derived from an EMBL/GenBank/DDBJ whole genome shotgun (WGS) entry which is preliminary data.</text>
</comment>
<keyword evidence="1" id="KW-0812">Transmembrane</keyword>
<feature type="transmembrane region" description="Helical" evidence="1">
    <location>
        <begin position="24"/>
        <end position="48"/>
    </location>
</feature>
<name>A0ABV9AP65_9ACTN</name>
<dbReference type="Proteomes" id="UP001595839">
    <property type="component" value="Unassembled WGS sequence"/>
</dbReference>
<feature type="transmembrane region" description="Helical" evidence="1">
    <location>
        <begin position="126"/>
        <end position="149"/>
    </location>
</feature>
<gene>
    <name evidence="2" type="ORF">ACFPIH_16000</name>
</gene>
<feature type="transmembrane region" description="Helical" evidence="1">
    <location>
        <begin position="238"/>
        <end position="259"/>
    </location>
</feature>
<feature type="transmembrane region" description="Helical" evidence="1">
    <location>
        <begin position="207"/>
        <end position="226"/>
    </location>
</feature>
<protein>
    <submittedName>
        <fullName evidence="2">Uncharacterized protein</fullName>
    </submittedName>
</protein>
<feature type="transmembrane region" description="Helical" evidence="1">
    <location>
        <begin position="271"/>
        <end position="291"/>
    </location>
</feature>
<feature type="transmembrane region" description="Helical" evidence="1">
    <location>
        <begin position="156"/>
        <end position="175"/>
    </location>
</feature>
<dbReference type="EMBL" id="JBHSFK010000009">
    <property type="protein sequence ID" value="MFC4501015.1"/>
    <property type="molecule type" value="Genomic_DNA"/>
</dbReference>
<keyword evidence="1" id="KW-1133">Transmembrane helix</keyword>
<organism evidence="2 3">
    <name type="scientific">Streptomyces vulcanius</name>
    <dbReference type="NCBI Taxonomy" id="1441876"/>
    <lineage>
        <taxon>Bacteria</taxon>
        <taxon>Bacillati</taxon>
        <taxon>Actinomycetota</taxon>
        <taxon>Actinomycetes</taxon>
        <taxon>Kitasatosporales</taxon>
        <taxon>Streptomycetaceae</taxon>
        <taxon>Streptomyces</taxon>
    </lineage>
</organism>
<sequence>MNALGGLADEVWRAVRPVDRYQRLLWWCGTAMVASGAVHGVVAVVDFAPWWGPVSWRKPVVFGVSFGLMAWAVVWILRQLPARWWVRTGAGLVVFSSVGEAVLITAQRWRGTASHFNQATDTDAEIWSLIGNLVLLLVLGVVVLLVAALVRFDGGAASRVAVLVGLVAVLAAGAVGQKMAAIGEKAFDDTGHVPYEVLFGPAGSAKLAHAVGLHGLQLLALLAILCESGRLGRRAAGAVTGAAALGYAAALAAITVTAYDGRAPLHPTPAMAVLLCAGVLIVAAAGGVAVARRRLDLPRRPQEDHVP</sequence>
<keyword evidence="1" id="KW-0472">Membrane</keyword>
<proteinExistence type="predicted"/>